<dbReference type="Gene3D" id="1.10.287.130">
    <property type="match status" value="1"/>
</dbReference>
<evidence type="ECO:0000256" key="2">
    <source>
        <dbReference type="ARBA" id="ARBA00004236"/>
    </source>
</evidence>
<evidence type="ECO:0000256" key="3">
    <source>
        <dbReference type="ARBA" id="ARBA00012438"/>
    </source>
</evidence>
<dbReference type="Pfam" id="PF00072">
    <property type="entry name" value="Response_reg"/>
    <property type="match status" value="1"/>
</dbReference>
<keyword evidence="11" id="KW-0472">Membrane</keyword>
<name>A0A7X9FUE1_9DELT</name>
<evidence type="ECO:0000256" key="1">
    <source>
        <dbReference type="ARBA" id="ARBA00000085"/>
    </source>
</evidence>
<dbReference type="EC" id="2.7.13.3" evidence="3"/>
<evidence type="ECO:0000313" key="15">
    <source>
        <dbReference type="EMBL" id="NMC64306.1"/>
    </source>
</evidence>
<dbReference type="SUPFAM" id="SSF47384">
    <property type="entry name" value="Homodimeric domain of signal transducing histidine kinase"/>
    <property type="match status" value="1"/>
</dbReference>
<dbReference type="GO" id="GO:0005886">
    <property type="term" value="C:plasma membrane"/>
    <property type="evidence" value="ECO:0007669"/>
    <property type="project" value="UniProtKB-SubCell"/>
</dbReference>
<dbReference type="FunFam" id="3.30.565.10:FF:000023">
    <property type="entry name" value="PAS domain-containing sensor histidine kinase"/>
    <property type="match status" value="1"/>
</dbReference>
<evidence type="ECO:0000256" key="7">
    <source>
        <dbReference type="ARBA" id="ARBA00022741"/>
    </source>
</evidence>
<gene>
    <name evidence="15" type="ORF">GYA55_14170</name>
</gene>
<dbReference type="InterPro" id="IPR036890">
    <property type="entry name" value="HATPase_C_sf"/>
</dbReference>
<reference evidence="15 16" key="1">
    <citation type="journal article" date="2020" name="Biotechnol. Biofuels">
        <title>New insights from the biogas microbiome by comprehensive genome-resolved metagenomics of nearly 1600 species originating from multiple anaerobic digesters.</title>
        <authorList>
            <person name="Campanaro S."/>
            <person name="Treu L."/>
            <person name="Rodriguez-R L.M."/>
            <person name="Kovalovszki A."/>
            <person name="Ziels R.M."/>
            <person name="Maus I."/>
            <person name="Zhu X."/>
            <person name="Kougias P.G."/>
            <person name="Basile A."/>
            <person name="Luo G."/>
            <person name="Schluter A."/>
            <person name="Konstantinidis K.T."/>
            <person name="Angelidaki I."/>
        </authorList>
    </citation>
    <scope>NUCLEOTIDE SEQUENCE [LARGE SCALE GENOMIC DNA]</scope>
    <source>
        <strain evidence="15">AS27yjCOA_65</strain>
    </source>
</reference>
<keyword evidence="6" id="KW-0808">Transferase</keyword>
<evidence type="ECO:0000256" key="5">
    <source>
        <dbReference type="ARBA" id="ARBA00022553"/>
    </source>
</evidence>
<dbReference type="InterPro" id="IPR003594">
    <property type="entry name" value="HATPase_dom"/>
</dbReference>
<evidence type="ECO:0000256" key="11">
    <source>
        <dbReference type="ARBA" id="ARBA00023136"/>
    </source>
</evidence>
<dbReference type="PROSITE" id="PS50110">
    <property type="entry name" value="RESPONSE_REGULATORY"/>
    <property type="match status" value="1"/>
</dbReference>
<dbReference type="Pfam" id="PF00512">
    <property type="entry name" value="HisKA"/>
    <property type="match status" value="1"/>
</dbReference>
<dbReference type="SUPFAM" id="SSF55874">
    <property type="entry name" value="ATPase domain of HSP90 chaperone/DNA topoisomerase II/histidine kinase"/>
    <property type="match status" value="1"/>
</dbReference>
<evidence type="ECO:0000259" key="13">
    <source>
        <dbReference type="PROSITE" id="PS50109"/>
    </source>
</evidence>
<keyword evidence="4" id="KW-1003">Cell membrane</keyword>
<evidence type="ECO:0000256" key="12">
    <source>
        <dbReference type="PROSITE-ProRule" id="PRU00169"/>
    </source>
</evidence>
<feature type="domain" description="Histidine kinase" evidence="13">
    <location>
        <begin position="156"/>
        <end position="374"/>
    </location>
</feature>
<dbReference type="SMART" id="SM00388">
    <property type="entry name" value="HisKA"/>
    <property type="match status" value="1"/>
</dbReference>
<dbReference type="InterPro" id="IPR003661">
    <property type="entry name" value="HisK_dim/P_dom"/>
</dbReference>
<dbReference type="InterPro" id="IPR005467">
    <property type="entry name" value="His_kinase_dom"/>
</dbReference>
<accession>A0A7X9FUE1</accession>
<comment type="caution">
    <text evidence="15">The sequence shown here is derived from an EMBL/GenBank/DDBJ whole genome shotgun (WGS) entry which is preliminary data.</text>
</comment>
<keyword evidence="9" id="KW-0067">ATP-binding</keyword>
<dbReference type="AlphaFoldDB" id="A0A7X9FUE1"/>
<evidence type="ECO:0000259" key="14">
    <source>
        <dbReference type="PROSITE" id="PS50110"/>
    </source>
</evidence>
<keyword evidence="8" id="KW-0418">Kinase</keyword>
<keyword evidence="5 12" id="KW-0597">Phosphoprotein</keyword>
<sequence length="376" mass="41971">MEEIHVLVVDDEEHMRNAIDRVISRFSFHASEVDSDVSFTTEQVGSGEDALMCFERKVPDLLFLDQKLPGISGLDVLEKVSGKAPGMLTIMITAYASIETAVKATKQGAYDFLPKPFTPAELKYVTQKAAGRILLARSAKRLAEEKKQIRFEFIRVLGHELKAPIGAVGNYLALMKKKTLGETLEAYEDVIDRSQIRLDQMQKLVADLLDMTRIESGQRIREIAVHDLREIAEKSIELVDLQAKSREITLSLNEGSKVLMNCDRSEMEMIFNNLLSNAVKYNKDGGRVEVQIEQLGDQIQIKVSDTGIGMSHEETKRLFNEFVRIKNEKTFGILGSGLGLSIVKRLAELNGGSVRVESEADVGSTFIVTLHNKSLQ</sequence>
<keyword evidence="10" id="KW-0902">Two-component regulatory system</keyword>
<dbReference type="Proteomes" id="UP000524246">
    <property type="component" value="Unassembled WGS sequence"/>
</dbReference>
<evidence type="ECO:0000313" key="16">
    <source>
        <dbReference type="Proteomes" id="UP000524246"/>
    </source>
</evidence>
<evidence type="ECO:0000256" key="9">
    <source>
        <dbReference type="ARBA" id="ARBA00022840"/>
    </source>
</evidence>
<protein>
    <recommendedName>
        <fullName evidence="3">histidine kinase</fullName>
        <ecNumber evidence="3">2.7.13.3</ecNumber>
    </recommendedName>
</protein>
<dbReference type="SMART" id="SM00448">
    <property type="entry name" value="REC"/>
    <property type="match status" value="1"/>
</dbReference>
<dbReference type="InterPro" id="IPR036097">
    <property type="entry name" value="HisK_dim/P_sf"/>
</dbReference>
<evidence type="ECO:0000256" key="10">
    <source>
        <dbReference type="ARBA" id="ARBA00023012"/>
    </source>
</evidence>
<dbReference type="CDD" id="cd00082">
    <property type="entry name" value="HisKA"/>
    <property type="match status" value="1"/>
</dbReference>
<dbReference type="InterPro" id="IPR001789">
    <property type="entry name" value="Sig_transdc_resp-reg_receiver"/>
</dbReference>
<dbReference type="PANTHER" id="PTHR43547">
    <property type="entry name" value="TWO-COMPONENT HISTIDINE KINASE"/>
    <property type="match status" value="1"/>
</dbReference>
<dbReference type="Gene3D" id="3.40.50.2300">
    <property type="match status" value="1"/>
</dbReference>
<dbReference type="GO" id="GO:0000155">
    <property type="term" value="F:phosphorelay sensor kinase activity"/>
    <property type="evidence" value="ECO:0007669"/>
    <property type="project" value="InterPro"/>
</dbReference>
<feature type="modified residue" description="4-aspartylphosphate" evidence="12">
    <location>
        <position position="65"/>
    </location>
</feature>
<feature type="domain" description="Response regulatory" evidence="14">
    <location>
        <begin position="5"/>
        <end position="130"/>
    </location>
</feature>
<evidence type="ECO:0000256" key="4">
    <source>
        <dbReference type="ARBA" id="ARBA00022475"/>
    </source>
</evidence>
<dbReference type="PROSITE" id="PS50109">
    <property type="entry name" value="HIS_KIN"/>
    <property type="match status" value="1"/>
</dbReference>
<dbReference type="EMBL" id="JAAZON010000642">
    <property type="protein sequence ID" value="NMC64306.1"/>
    <property type="molecule type" value="Genomic_DNA"/>
</dbReference>
<dbReference type="PRINTS" id="PR00344">
    <property type="entry name" value="BCTRLSENSOR"/>
</dbReference>
<dbReference type="InterPro" id="IPR004358">
    <property type="entry name" value="Sig_transdc_His_kin-like_C"/>
</dbReference>
<evidence type="ECO:0000256" key="8">
    <source>
        <dbReference type="ARBA" id="ARBA00022777"/>
    </source>
</evidence>
<comment type="subcellular location">
    <subcellularLocation>
        <location evidence="2">Cell membrane</location>
    </subcellularLocation>
</comment>
<dbReference type="Pfam" id="PF02518">
    <property type="entry name" value="HATPase_c"/>
    <property type="match status" value="1"/>
</dbReference>
<dbReference type="SUPFAM" id="SSF52172">
    <property type="entry name" value="CheY-like"/>
    <property type="match status" value="1"/>
</dbReference>
<proteinExistence type="predicted"/>
<dbReference type="Gene3D" id="3.30.565.10">
    <property type="entry name" value="Histidine kinase-like ATPase, C-terminal domain"/>
    <property type="match status" value="1"/>
</dbReference>
<evidence type="ECO:0000256" key="6">
    <source>
        <dbReference type="ARBA" id="ARBA00022679"/>
    </source>
</evidence>
<dbReference type="GO" id="GO:0005524">
    <property type="term" value="F:ATP binding"/>
    <property type="evidence" value="ECO:0007669"/>
    <property type="project" value="UniProtKB-KW"/>
</dbReference>
<keyword evidence="7" id="KW-0547">Nucleotide-binding</keyword>
<dbReference type="PANTHER" id="PTHR43547:SF2">
    <property type="entry name" value="HYBRID SIGNAL TRANSDUCTION HISTIDINE KINASE C"/>
    <property type="match status" value="1"/>
</dbReference>
<dbReference type="InterPro" id="IPR011006">
    <property type="entry name" value="CheY-like_superfamily"/>
</dbReference>
<comment type="catalytic activity">
    <reaction evidence="1">
        <text>ATP + protein L-histidine = ADP + protein N-phospho-L-histidine.</text>
        <dbReference type="EC" id="2.7.13.3"/>
    </reaction>
</comment>
<dbReference type="SMART" id="SM00387">
    <property type="entry name" value="HATPase_c"/>
    <property type="match status" value="1"/>
</dbReference>
<organism evidence="15 16">
    <name type="scientific">SAR324 cluster bacterium</name>
    <dbReference type="NCBI Taxonomy" id="2024889"/>
    <lineage>
        <taxon>Bacteria</taxon>
        <taxon>Deltaproteobacteria</taxon>
        <taxon>SAR324 cluster</taxon>
    </lineage>
</organism>